<proteinExistence type="predicted"/>
<comment type="caution">
    <text evidence="3">The sequence shown here is derived from an EMBL/GenBank/DDBJ whole genome shotgun (WGS) entry which is preliminary data.</text>
</comment>
<sequence length="800" mass="91203">MPTTYEPIFKMQKIDINCPTIRSISEYVQSYKLPNLAQSIARITHRKNDANKIKLAELKRDISRHVSSLKLGQEGKRIVISDNISLKEARFIEKELGRLNQIEKLETEHELRAERYMQDTAYLSKVGARQQTTTGLNITGNIDASGAKVLSKTFGIESGKRFDNNDEGSVRINSVRRVMARLWTGLSFKISEHVELGAGAQTQLSTTQTKYKKFTNHKELGQYLAQKSSSKLTQQKQKALNAKTTIAPVLSEHVASISDKKFDQMYQSMRPEQSKTYKHGIKNRQTSAAEVSATAKFSVSPRYTLGAQAALQTSKSKEKTVETVYEDLTQYIKNPEDMISLAPFLNAFVPSIDKPKEWIAFSEQLEKDIIEYSETVKKHDHIKSANQWNASHECNKHRLEDKYGNIGRHQQLQFFYLCHAWLNVSAKELSPSANQAENGFTNMADRIHQTLKNIDFKYSVTRLNHLTKVRQHVMESKKDVNQTATVQVGPITLTIHERERHFIHPSRVRCGEYRDVNITLSAHTNLTELLQLPKLQKQLSEALVSNQLDSIINVGTLLQLDLTGLVTIQKRWFKPDAKQLVFNGQEQRQFTRYYTGSDIVTSTTGSIQTGSGFSLDANLRYQQRQQQVVGEDIDSNDLIYSLVRFNKLYKDAGKDLSSQENPWAQFIQSHKSSYQEMFFKLADPESALHHQAQTLLKEAQKEARALITEAEFFEQMQAYRKAIEASEDNNSAESFANALLVFNQLLISQFVKTEKLHKATWAKKPFKAQRSKALSNKSKIAKALHLQRKVPKNKQTNSSH</sequence>
<gene>
    <name evidence="3" type="ORF">F0225_12790</name>
</gene>
<accession>A0A7Y4A086</accession>
<feature type="region of interest" description="Disordered" evidence="2">
    <location>
        <begin position="770"/>
        <end position="800"/>
    </location>
</feature>
<name>A0A7Y4A086_9VIBR</name>
<evidence type="ECO:0000256" key="2">
    <source>
        <dbReference type="SAM" id="MobiDB-lite"/>
    </source>
</evidence>
<feature type="coiled-coil region" evidence="1">
    <location>
        <begin position="689"/>
        <end position="716"/>
    </location>
</feature>
<keyword evidence="1" id="KW-0175">Coiled coil</keyword>
<evidence type="ECO:0000313" key="4">
    <source>
        <dbReference type="Proteomes" id="UP000565719"/>
    </source>
</evidence>
<evidence type="ECO:0000313" key="3">
    <source>
        <dbReference type="EMBL" id="NOH72207.1"/>
    </source>
</evidence>
<evidence type="ECO:0000256" key="1">
    <source>
        <dbReference type="SAM" id="Coils"/>
    </source>
</evidence>
<organism evidence="3 4">
    <name type="scientific">Vibrio pectenicida</name>
    <dbReference type="NCBI Taxonomy" id="62763"/>
    <lineage>
        <taxon>Bacteria</taxon>
        <taxon>Pseudomonadati</taxon>
        <taxon>Pseudomonadota</taxon>
        <taxon>Gammaproteobacteria</taxon>
        <taxon>Vibrionales</taxon>
        <taxon>Vibrionaceae</taxon>
        <taxon>Vibrio</taxon>
    </lineage>
</organism>
<protein>
    <submittedName>
        <fullName evidence="3">Uncharacterized protein</fullName>
    </submittedName>
</protein>
<dbReference type="AlphaFoldDB" id="A0A7Y4A086"/>
<dbReference type="EMBL" id="VTXC01000034">
    <property type="protein sequence ID" value="NOH72207.1"/>
    <property type="molecule type" value="Genomic_DNA"/>
</dbReference>
<dbReference type="Proteomes" id="UP000565719">
    <property type="component" value="Unassembled WGS sequence"/>
</dbReference>
<dbReference type="RefSeq" id="WP_171361398.1">
    <property type="nucleotide sequence ID" value="NZ_VTXC01000034.1"/>
</dbReference>
<reference evidence="3 4" key="1">
    <citation type="submission" date="2019-09" db="EMBL/GenBank/DDBJ databases">
        <title>Draft genome sequencing and comparative genomics of hatchery-associated Vibrios.</title>
        <authorList>
            <person name="Kehlet-Delgado H."/>
            <person name="Mueller R.S."/>
        </authorList>
    </citation>
    <scope>NUCLEOTIDE SEQUENCE [LARGE SCALE GENOMIC DNA]</scope>
    <source>
        <strain evidence="3 4">99-46-Y</strain>
    </source>
</reference>
<feature type="compositionally biased region" description="Basic residues" evidence="2">
    <location>
        <begin position="779"/>
        <end position="792"/>
    </location>
</feature>